<dbReference type="Pfam" id="PF11654">
    <property type="entry name" value="NCE101"/>
    <property type="match status" value="1"/>
</dbReference>
<keyword evidence="2" id="KW-1185">Reference proteome</keyword>
<dbReference type="AlphaFoldDB" id="A0A6A6UHY7"/>
<evidence type="ECO:0000313" key="2">
    <source>
        <dbReference type="Proteomes" id="UP000799302"/>
    </source>
</evidence>
<dbReference type="InterPro" id="IPR024242">
    <property type="entry name" value="NCE101"/>
</dbReference>
<dbReference type="GO" id="GO:0009306">
    <property type="term" value="P:protein secretion"/>
    <property type="evidence" value="ECO:0007669"/>
    <property type="project" value="InterPro"/>
</dbReference>
<evidence type="ECO:0000313" key="1">
    <source>
        <dbReference type="EMBL" id="KAF2671889.1"/>
    </source>
</evidence>
<dbReference type="OrthoDB" id="2155101at2759"/>
<name>A0A6A6UHY7_9PEZI</name>
<protein>
    <submittedName>
        <fullName evidence="1">Uncharacterized protein</fullName>
    </submittedName>
</protein>
<gene>
    <name evidence="1" type="ORF">BT63DRAFT_452393</name>
</gene>
<dbReference type="Proteomes" id="UP000799302">
    <property type="component" value="Unassembled WGS sequence"/>
</dbReference>
<accession>A0A6A6UHY7</accession>
<dbReference type="EMBL" id="MU004232">
    <property type="protein sequence ID" value="KAF2671889.1"/>
    <property type="molecule type" value="Genomic_DNA"/>
</dbReference>
<proteinExistence type="predicted"/>
<organism evidence="1 2">
    <name type="scientific">Microthyrium microscopicum</name>
    <dbReference type="NCBI Taxonomy" id="703497"/>
    <lineage>
        <taxon>Eukaryota</taxon>
        <taxon>Fungi</taxon>
        <taxon>Dikarya</taxon>
        <taxon>Ascomycota</taxon>
        <taxon>Pezizomycotina</taxon>
        <taxon>Dothideomycetes</taxon>
        <taxon>Dothideomycetes incertae sedis</taxon>
        <taxon>Microthyriales</taxon>
        <taxon>Microthyriaceae</taxon>
        <taxon>Microthyrium</taxon>
    </lineage>
</organism>
<reference evidence="1" key="1">
    <citation type="journal article" date="2020" name="Stud. Mycol.">
        <title>101 Dothideomycetes genomes: a test case for predicting lifestyles and emergence of pathogens.</title>
        <authorList>
            <person name="Haridas S."/>
            <person name="Albert R."/>
            <person name="Binder M."/>
            <person name="Bloem J."/>
            <person name="Labutti K."/>
            <person name="Salamov A."/>
            <person name="Andreopoulos B."/>
            <person name="Baker S."/>
            <person name="Barry K."/>
            <person name="Bills G."/>
            <person name="Bluhm B."/>
            <person name="Cannon C."/>
            <person name="Castanera R."/>
            <person name="Culley D."/>
            <person name="Daum C."/>
            <person name="Ezra D."/>
            <person name="Gonzalez J."/>
            <person name="Henrissat B."/>
            <person name="Kuo A."/>
            <person name="Liang C."/>
            <person name="Lipzen A."/>
            <person name="Lutzoni F."/>
            <person name="Magnuson J."/>
            <person name="Mondo S."/>
            <person name="Nolan M."/>
            <person name="Ohm R."/>
            <person name="Pangilinan J."/>
            <person name="Park H.-J."/>
            <person name="Ramirez L."/>
            <person name="Alfaro M."/>
            <person name="Sun H."/>
            <person name="Tritt A."/>
            <person name="Yoshinaga Y."/>
            <person name="Zwiers L.-H."/>
            <person name="Turgeon B."/>
            <person name="Goodwin S."/>
            <person name="Spatafora J."/>
            <person name="Crous P."/>
            <person name="Grigoriev I."/>
        </authorList>
    </citation>
    <scope>NUCLEOTIDE SEQUENCE</scope>
    <source>
        <strain evidence="1">CBS 115976</strain>
    </source>
</reference>
<sequence length="64" mass="7036">MAATRYAYLISRNLDPLFAISIGIGAAAIRIRKDETKKGFTSQQTIDTVKRRARLVTHFVGLGG</sequence>